<dbReference type="AlphaFoldDB" id="A0A5B7CIF7"/>
<reference evidence="2 3" key="1">
    <citation type="submission" date="2019-05" db="EMBL/GenBank/DDBJ databases">
        <title>Another draft genome of Portunus trituberculatus and its Hox gene families provides insights of decapod evolution.</title>
        <authorList>
            <person name="Jeong J.-H."/>
            <person name="Song I."/>
            <person name="Kim S."/>
            <person name="Choi T."/>
            <person name="Kim D."/>
            <person name="Ryu S."/>
            <person name="Kim W."/>
        </authorList>
    </citation>
    <scope>NUCLEOTIDE SEQUENCE [LARGE SCALE GENOMIC DNA]</scope>
    <source>
        <tissue evidence="2">Muscle</tissue>
    </source>
</reference>
<evidence type="ECO:0000313" key="3">
    <source>
        <dbReference type="Proteomes" id="UP000324222"/>
    </source>
</evidence>
<gene>
    <name evidence="2" type="ORF">E2C01_001108</name>
</gene>
<dbReference type="Proteomes" id="UP000324222">
    <property type="component" value="Unassembled WGS sequence"/>
</dbReference>
<evidence type="ECO:0008006" key="4">
    <source>
        <dbReference type="Google" id="ProtNLM"/>
    </source>
</evidence>
<evidence type="ECO:0000313" key="2">
    <source>
        <dbReference type="EMBL" id="MPC08521.1"/>
    </source>
</evidence>
<keyword evidence="1" id="KW-0732">Signal</keyword>
<keyword evidence="3" id="KW-1185">Reference proteome</keyword>
<evidence type="ECO:0000256" key="1">
    <source>
        <dbReference type="SAM" id="SignalP"/>
    </source>
</evidence>
<proteinExistence type="predicted"/>
<dbReference type="EMBL" id="VSRR010000033">
    <property type="protein sequence ID" value="MPC08521.1"/>
    <property type="molecule type" value="Genomic_DNA"/>
</dbReference>
<organism evidence="2 3">
    <name type="scientific">Portunus trituberculatus</name>
    <name type="common">Swimming crab</name>
    <name type="synonym">Neptunus trituberculatus</name>
    <dbReference type="NCBI Taxonomy" id="210409"/>
    <lineage>
        <taxon>Eukaryota</taxon>
        <taxon>Metazoa</taxon>
        <taxon>Ecdysozoa</taxon>
        <taxon>Arthropoda</taxon>
        <taxon>Crustacea</taxon>
        <taxon>Multicrustacea</taxon>
        <taxon>Malacostraca</taxon>
        <taxon>Eumalacostraca</taxon>
        <taxon>Eucarida</taxon>
        <taxon>Decapoda</taxon>
        <taxon>Pleocyemata</taxon>
        <taxon>Brachyura</taxon>
        <taxon>Eubrachyura</taxon>
        <taxon>Portunoidea</taxon>
        <taxon>Portunidae</taxon>
        <taxon>Portuninae</taxon>
        <taxon>Portunus</taxon>
    </lineage>
</organism>
<feature type="signal peptide" evidence="1">
    <location>
        <begin position="1"/>
        <end position="17"/>
    </location>
</feature>
<comment type="caution">
    <text evidence="2">The sequence shown here is derived from an EMBL/GenBank/DDBJ whole genome shotgun (WGS) entry which is preliminary data.</text>
</comment>
<sequence length="92" mass="10304">MLLNLPHLVLLHPPSLLLSPTLRLVVGHGGRGGPRHDRGRGRTKTRCLIEKAAAVLPWDWTRTLTLKAFKSHAGDGIRKCFKSPARKETMEY</sequence>
<accession>A0A5B7CIF7</accession>
<feature type="chain" id="PRO_5022788163" description="Secreted protein" evidence="1">
    <location>
        <begin position="18"/>
        <end position="92"/>
    </location>
</feature>
<name>A0A5B7CIF7_PORTR</name>
<protein>
    <recommendedName>
        <fullName evidence="4">Secreted protein</fullName>
    </recommendedName>
</protein>